<reference evidence="1 2" key="1">
    <citation type="submission" date="2020-07" db="EMBL/GenBank/DDBJ databases">
        <title>Draft whole-genome sequence of Heliobacterium chlorum DSM 3682, type strain.</title>
        <authorList>
            <person name="Kyndt J.A."/>
            <person name="Meyer T.E."/>
            <person name="Imhoff J.F."/>
        </authorList>
    </citation>
    <scope>NUCLEOTIDE SEQUENCE [LARGE SCALE GENOMIC DNA]</scope>
    <source>
        <strain evidence="1 2">DSM 3682</strain>
    </source>
</reference>
<sequence>MNAQNDYDFHGIRQNLEHLCLNGEICTGCEKNRCLVFFSKKVADYAMNKNVFTIPQGCSMIPKQDLKTYHEDELIESLSLVLQQCKDCRDNHDDDCSVNLIRTSLEYALFGDSLAYRGSTTIYFIDAHNANNRIGKLLKDKFMESKNK</sequence>
<dbReference type="RefSeq" id="WP_188040634.1">
    <property type="nucleotide sequence ID" value="NZ_JACVHF010000011.1"/>
</dbReference>
<name>A0ABR7T2Y6_HELCL</name>
<keyword evidence="2" id="KW-1185">Reference proteome</keyword>
<dbReference type="Proteomes" id="UP000617402">
    <property type="component" value="Unassembled WGS sequence"/>
</dbReference>
<evidence type="ECO:0000313" key="2">
    <source>
        <dbReference type="Proteomes" id="UP000617402"/>
    </source>
</evidence>
<gene>
    <name evidence="1" type="ORF">H1S01_11505</name>
</gene>
<evidence type="ECO:0000313" key="1">
    <source>
        <dbReference type="EMBL" id="MBC9785134.1"/>
    </source>
</evidence>
<proteinExistence type="predicted"/>
<comment type="caution">
    <text evidence="1">The sequence shown here is derived from an EMBL/GenBank/DDBJ whole genome shotgun (WGS) entry which is preliminary data.</text>
</comment>
<accession>A0ABR7T2Y6</accession>
<dbReference type="EMBL" id="JACVHF010000011">
    <property type="protein sequence ID" value="MBC9785134.1"/>
    <property type="molecule type" value="Genomic_DNA"/>
</dbReference>
<organism evidence="1 2">
    <name type="scientific">Heliobacterium chlorum</name>
    <dbReference type="NCBI Taxonomy" id="2698"/>
    <lineage>
        <taxon>Bacteria</taxon>
        <taxon>Bacillati</taxon>
        <taxon>Bacillota</taxon>
        <taxon>Clostridia</taxon>
        <taxon>Eubacteriales</taxon>
        <taxon>Heliobacteriaceae</taxon>
        <taxon>Heliobacterium</taxon>
    </lineage>
</organism>
<protein>
    <submittedName>
        <fullName evidence="1">Uncharacterized protein</fullName>
    </submittedName>
</protein>